<dbReference type="STRING" id="1763538.LPB68_00645"/>
<dbReference type="InterPro" id="IPR000794">
    <property type="entry name" value="Beta-ketoacyl_synthase"/>
</dbReference>
<keyword evidence="2 3" id="KW-0808">Transferase</keyword>
<proteinExistence type="inferred from homology"/>
<dbReference type="GO" id="GO:0006633">
    <property type="term" value="P:fatty acid biosynthetic process"/>
    <property type="evidence" value="ECO:0007669"/>
    <property type="project" value="TreeGrafter"/>
</dbReference>
<organism evidence="5 6">
    <name type="scientific">Paenibacillus crassostreae</name>
    <dbReference type="NCBI Taxonomy" id="1763538"/>
    <lineage>
        <taxon>Bacteria</taxon>
        <taxon>Bacillati</taxon>
        <taxon>Bacillota</taxon>
        <taxon>Bacilli</taxon>
        <taxon>Bacillales</taxon>
        <taxon>Paenibacillaceae</taxon>
        <taxon>Paenibacillus</taxon>
    </lineage>
</organism>
<sequence length="394" mass="43040">MKKRVVITGVEVLSANSTTYDDFVEVLRTGESGIKDCSIFDTIKLRTNKVGEIPLEFDRFDASNEKERLDNILDNTINKLFNQTGINAGYLHQKGSRAILSFATSLAGNEKIMAFSEGKRDYPYLAKIPQFLTHLKKKIGIIGESYVTMTACASGTAAAGIAYDCILNDSADIAVVGGADPLTLFACVGFHSLKSLSSDICKPFDERRNGINIGEASVFFIFEEYEHAMKRNAKIYAEVTGYGIGNDAYHMTTPDISGLGASRTMSKALDAVKKVDYINAHGTATMINDDMELKGIEDAFKELDQKDQVFISSTKSIFGHCLAAAGSVELAVAIAVLNEGFIPASRRFESRMVTNEKFTLVEGDSFEFEVGYVLSNSFAFGGNTASILLRRMSH</sequence>
<comment type="similarity">
    <text evidence="1 3">Belongs to the thiolase-like superfamily. Beta-ketoacyl-ACP synthases family.</text>
</comment>
<dbReference type="Proteomes" id="UP000077134">
    <property type="component" value="Unassembled WGS sequence"/>
</dbReference>
<feature type="domain" description="Ketosynthase family 3 (KS3)" evidence="4">
    <location>
        <begin position="2"/>
        <end position="391"/>
    </location>
</feature>
<accession>A0A167FBB4</accession>
<evidence type="ECO:0000313" key="6">
    <source>
        <dbReference type="Proteomes" id="UP000077134"/>
    </source>
</evidence>
<evidence type="ECO:0000256" key="2">
    <source>
        <dbReference type="ARBA" id="ARBA00022679"/>
    </source>
</evidence>
<evidence type="ECO:0000259" key="4">
    <source>
        <dbReference type="PROSITE" id="PS52004"/>
    </source>
</evidence>
<evidence type="ECO:0000256" key="3">
    <source>
        <dbReference type="RuleBase" id="RU003694"/>
    </source>
</evidence>
<protein>
    <recommendedName>
        <fullName evidence="4">Ketosynthase family 3 (KS3) domain-containing protein</fullName>
    </recommendedName>
</protein>
<dbReference type="InterPro" id="IPR016039">
    <property type="entry name" value="Thiolase-like"/>
</dbReference>
<dbReference type="Pfam" id="PF00109">
    <property type="entry name" value="ketoacyl-synt"/>
    <property type="match status" value="1"/>
</dbReference>
<dbReference type="PROSITE" id="PS52004">
    <property type="entry name" value="KS3_2"/>
    <property type="match status" value="1"/>
</dbReference>
<evidence type="ECO:0000313" key="5">
    <source>
        <dbReference type="EMBL" id="OAB76377.1"/>
    </source>
</evidence>
<evidence type="ECO:0000256" key="1">
    <source>
        <dbReference type="ARBA" id="ARBA00008467"/>
    </source>
</evidence>
<dbReference type="RefSeq" id="WP_068655040.1">
    <property type="nucleotide sequence ID" value="NZ_CP017770.1"/>
</dbReference>
<dbReference type="KEGG" id="pcx:LPB68_00645"/>
<name>A0A167FBB4_9BACL</name>
<dbReference type="Pfam" id="PF02801">
    <property type="entry name" value="Ketoacyl-synt_C"/>
    <property type="match status" value="1"/>
</dbReference>
<dbReference type="CDD" id="cd00834">
    <property type="entry name" value="KAS_I_II"/>
    <property type="match status" value="1"/>
</dbReference>
<dbReference type="InterPro" id="IPR014030">
    <property type="entry name" value="Ketoacyl_synth_N"/>
</dbReference>
<dbReference type="InterPro" id="IPR014031">
    <property type="entry name" value="Ketoacyl_synth_C"/>
</dbReference>
<dbReference type="GO" id="GO:0004315">
    <property type="term" value="F:3-oxoacyl-[acyl-carrier-protein] synthase activity"/>
    <property type="evidence" value="ECO:0007669"/>
    <property type="project" value="TreeGrafter"/>
</dbReference>
<dbReference type="EMBL" id="LSFN01000005">
    <property type="protein sequence ID" value="OAB76377.1"/>
    <property type="molecule type" value="Genomic_DNA"/>
</dbReference>
<dbReference type="InterPro" id="IPR020841">
    <property type="entry name" value="PKS_Beta-ketoAc_synthase_dom"/>
</dbReference>
<dbReference type="OrthoDB" id="9808669at2"/>
<comment type="caution">
    <text evidence="5">The sequence shown here is derived from an EMBL/GenBank/DDBJ whole genome shotgun (WGS) entry which is preliminary data.</text>
</comment>
<gene>
    <name evidence="5" type="ORF">PNBC_02890</name>
</gene>
<dbReference type="SUPFAM" id="SSF53901">
    <property type="entry name" value="Thiolase-like"/>
    <property type="match status" value="2"/>
</dbReference>
<dbReference type="PANTHER" id="PTHR11712">
    <property type="entry name" value="POLYKETIDE SYNTHASE-RELATED"/>
    <property type="match status" value="1"/>
</dbReference>
<reference evidence="5 6" key="1">
    <citation type="submission" date="2016-02" db="EMBL/GenBank/DDBJ databases">
        <title>Paenibacillus sp. LPB0068, isolated from Crassostrea gigas.</title>
        <authorList>
            <person name="Shin S.-K."/>
            <person name="Yi H."/>
        </authorList>
    </citation>
    <scope>NUCLEOTIDE SEQUENCE [LARGE SCALE GENOMIC DNA]</scope>
    <source>
        <strain evidence="5 6">LPB0068</strain>
    </source>
</reference>
<dbReference type="AlphaFoldDB" id="A0A167FBB4"/>
<dbReference type="PANTHER" id="PTHR11712:SF336">
    <property type="entry name" value="3-OXOACYL-[ACYL-CARRIER-PROTEIN] SYNTHASE, MITOCHONDRIAL"/>
    <property type="match status" value="1"/>
</dbReference>
<dbReference type="SMART" id="SM00825">
    <property type="entry name" value="PKS_KS"/>
    <property type="match status" value="1"/>
</dbReference>
<keyword evidence="6" id="KW-1185">Reference proteome</keyword>
<dbReference type="Gene3D" id="3.40.47.10">
    <property type="match status" value="1"/>
</dbReference>